<feature type="domain" description="Tyrosinase copper-binding" evidence="5">
    <location>
        <begin position="286"/>
        <end position="297"/>
    </location>
</feature>
<name>A0A1L7XX51_9HELO</name>
<evidence type="ECO:0000313" key="6">
    <source>
        <dbReference type="EMBL" id="CZR69624.1"/>
    </source>
</evidence>
<dbReference type="Proteomes" id="UP000184330">
    <property type="component" value="Unassembled WGS sequence"/>
</dbReference>
<dbReference type="Gene3D" id="1.10.1280.10">
    <property type="entry name" value="Di-copper center containing domain from catechol oxidase"/>
    <property type="match status" value="1"/>
</dbReference>
<dbReference type="PROSITE" id="PS00497">
    <property type="entry name" value="TYROSINASE_1"/>
    <property type="match status" value="1"/>
</dbReference>
<proteinExistence type="predicted"/>
<evidence type="ECO:0000256" key="1">
    <source>
        <dbReference type="ARBA" id="ARBA00022723"/>
    </source>
</evidence>
<feature type="chain" id="PRO_5012069442" description="Tyrosinase copper-binding domain-containing protein" evidence="3">
    <location>
        <begin position="18"/>
        <end position="369"/>
    </location>
</feature>
<dbReference type="InterPro" id="IPR008922">
    <property type="entry name" value="Di-copper_centre_dom_sf"/>
</dbReference>
<accession>A0A1L7XX51</accession>
<dbReference type="PANTHER" id="PTHR11474:SF126">
    <property type="entry name" value="TYROSINASE-LIKE PROTEIN TYR-1-RELATED"/>
    <property type="match status" value="1"/>
</dbReference>
<keyword evidence="1" id="KW-0479">Metal-binding</keyword>
<dbReference type="Pfam" id="PF00264">
    <property type="entry name" value="Tyrosinase"/>
    <property type="match status" value="1"/>
</dbReference>
<sequence>MKQIILSFLLYVIGSWAAGCGEPRVRKEWRALSPSEKSAYISAVNCLWTLPAKGSAVFPVETRHDDFAAMHVNATGPAAFNSQGDLIGLLGPGIHQVGVFLPWHRYLLWVYETALKEECGYQGAQPYWDWSLDVPENGGAQFNASPIFDPVTGFGGNGANGSVPVTIPPGTTFPTGLAGTPLGSCIDDGPFANKLLVLDPGPPPDGILTAGTGRCLKRNFQPGLVDGALAWNANVELVLNLTAYVNFTRGFDALTGSGIPSGPGIHGGGHIGVGGEMANVWSSINDPLFYLHHGNLDRIWALWQKKSPENIYAHGGPIYPNGTGVTTLDSLMYMSEFVAPSLPIRTVQDTLNRNGEGFLCYVYEEVYGL</sequence>
<dbReference type="InterPro" id="IPR050316">
    <property type="entry name" value="Tyrosinase/Hemocyanin"/>
</dbReference>
<dbReference type="SUPFAM" id="SSF48056">
    <property type="entry name" value="Di-copper centre-containing domain"/>
    <property type="match status" value="1"/>
</dbReference>
<organism evidence="6 7">
    <name type="scientific">Phialocephala subalpina</name>
    <dbReference type="NCBI Taxonomy" id="576137"/>
    <lineage>
        <taxon>Eukaryota</taxon>
        <taxon>Fungi</taxon>
        <taxon>Dikarya</taxon>
        <taxon>Ascomycota</taxon>
        <taxon>Pezizomycotina</taxon>
        <taxon>Leotiomycetes</taxon>
        <taxon>Helotiales</taxon>
        <taxon>Mollisiaceae</taxon>
        <taxon>Phialocephala</taxon>
        <taxon>Phialocephala fortinii species complex</taxon>
    </lineage>
</organism>
<keyword evidence="2" id="KW-0186">Copper</keyword>
<dbReference type="AlphaFoldDB" id="A0A1L7XX51"/>
<dbReference type="PROSITE" id="PS00498">
    <property type="entry name" value="TYROSINASE_2"/>
    <property type="match status" value="1"/>
</dbReference>
<dbReference type="GO" id="GO:0046872">
    <property type="term" value="F:metal ion binding"/>
    <property type="evidence" value="ECO:0007669"/>
    <property type="project" value="UniProtKB-KW"/>
</dbReference>
<dbReference type="InterPro" id="IPR002227">
    <property type="entry name" value="Tyrosinase_Cu-bd"/>
</dbReference>
<evidence type="ECO:0000256" key="2">
    <source>
        <dbReference type="ARBA" id="ARBA00023008"/>
    </source>
</evidence>
<evidence type="ECO:0000259" key="5">
    <source>
        <dbReference type="PROSITE" id="PS00498"/>
    </source>
</evidence>
<dbReference type="OrthoDB" id="6132182at2759"/>
<dbReference type="EMBL" id="FJOG01000075">
    <property type="protein sequence ID" value="CZR69624.1"/>
    <property type="molecule type" value="Genomic_DNA"/>
</dbReference>
<evidence type="ECO:0000256" key="3">
    <source>
        <dbReference type="SAM" id="SignalP"/>
    </source>
</evidence>
<keyword evidence="7" id="KW-1185">Reference proteome</keyword>
<protein>
    <recommendedName>
        <fullName evidence="4 5">Tyrosinase copper-binding domain-containing protein</fullName>
    </recommendedName>
</protein>
<reference evidence="6 7" key="1">
    <citation type="submission" date="2016-03" db="EMBL/GenBank/DDBJ databases">
        <authorList>
            <person name="Ploux O."/>
        </authorList>
    </citation>
    <scope>NUCLEOTIDE SEQUENCE [LARGE SCALE GENOMIC DNA]</scope>
    <source>
        <strain evidence="6 7">UAMH 11012</strain>
    </source>
</reference>
<dbReference type="GO" id="GO:0016491">
    <property type="term" value="F:oxidoreductase activity"/>
    <property type="evidence" value="ECO:0007669"/>
    <property type="project" value="InterPro"/>
</dbReference>
<evidence type="ECO:0000259" key="4">
    <source>
        <dbReference type="PROSITE" id="PS00497"/>
    </source>
</evidence>
<feature type="signal peptide" evidence="3">
    <location>
        <begin position="1"/>
        <end position="17"/>
    </location>
</feature>
<dbReference type="PRINTS" id="PR00092">
    <property type="entry name" value="TYROSINASE"/>
</dbReference>
<evidence type="ECO:0000313" key="7">
    <source>
        <dbReference type="Proteomes" id="UP000184330"/>
    </source>
</evidence>
<dbReference type="PANTHER" id="PTHR11474">
    <property type="entry name" value="TYROSINASE FAMILY MEMBER"/>
    <property type="match status" value="1"/>
</dbReference>
<gene>
    <name evidence="6" type="ORF">PAC_19524</name>
</gene>
<feature type="domain" description="Tyrosinase copper-binding" evidence="4">
    <location>
        <begin position="95"/>
        <end position="112"/>
    </location>
</feature>
<dbReference type="PROSITE" id="PS51257">
    <property type="entry name" value="PROKAR_LIPOPROTEIN"/>
    <property type="match status" value="1"/>
</dbReference>
<keyword evidence="3" id="KW-0732">Signal</keyword>